<dbReference type="PANTHER" id="PTHR42690">
    <property type="entry name" value="THREONINE SYNTHASE FAMILY MEMBER"/>
    <property type="match status" value="1"/>
</dbReference>
<dbReference type="InterPro" id="IPR037158">
    <property type="entry name" value="Thr_synth_N_sf"/>
</dbReference>
<proteinExistence type="inferred from homology"/>
<dbReference type="PANTHER" id="PTHR42690:SF1">
    <property type="entry name" value="THREONINE SYNTHASE-LIKE 2"/>
    <property type="match status" value="1"/>
</dbReference>
<dbReference type="InterPro" id="IPR004450">
    <property type="entry name" value="Thr_synthase-like"/>
</dbReference>
<dbReference type="Pfam" id="PF14821">
    <property type="entry name" value="Thr_synth_N"/>
    <property type="match status" value="1"/>
</dbReference>
<dbReference type="InterPro" id="IPR029144">
    <property type="entry name" value="Thr_synth_N"/>
</dbReference>
<evidence type="ECO:0000259" key="5">
    <source>
        <dbReference type="Pfam" id="PF14821"/>
    </source>
</evidence>
<dbReference type="NCBIfam" id="TIGR00260">
    <property type="entry name" value="thrC"/>
    <property type="match status" value="1"/>
</dbReference>
<dbReference type="InterPro" id="IPR051166">
    <property type="entry name" value="Threonine_Synthase"/>
</dbReference>
<name>A0A381P4Z2_9ZZZZ</name>
<reference evidence="6" key="1">
    <citation type="submission" date="2018-05" db="EMBL/GenBank/DDBJ databases">
        <authorList>
            <person name="Lanie J.A."/>
            <person name="Ng W.-L."/>
            <person name="Kazmierczak K.M."/>
            <person name="Andrzejewski T.M."/>
            <person name="Davidsen T.M."/>
            <person name="Wayne K.J."/>
            <person name="Tettelin H."/>
            <person name="Glass J.I."/>
            <person name="Rusch D."/>
            <person name="Podicherti R."/>
            <person name="Tsui H.-C.T."/>
            <person name="Winkler M.E."/>
        </authorList>
    </citation>
    <scope>NUCLEOTIDE SEQUENCE</scope>
</reference>
<dbReference type="AlphaFoldDB" id="A0A381P4Z2"/>
<dbReference type="GO" id="GO:0016829">
    <property type="term" value="F:lyase activity"/>
    <property type="evidence" value="ECO:0007669"/>
    <property type="project" value="UniProtKB-KW"/>
</dbReference>
<dbReference type="Gene3D" id="3.40.50.1100">
    <property type="match status" value="2"/>
</dbReference>
<keyword evidence="4" id="KW-0456">Lyase</keyword>
<evidence type="ECO:0000256" key="3">
    <source>
        <dbReference type="ARBA" id="ARBA00022898"/>
    </source>
</evidence>
<feature type="domain" description="Threonine synthase N-terminal" evidence="5">
    <location>
        <begin position="2"/>
        <end position="78"/>
    </location>
</feature>
<evidence type="ECO:0000256" key="2">
    <source>
        <dbReference type="ARBA" id="ARBA00005517"/>
    </source>
</evidence>
<protein>
    <recommendedName>
        <fullName evidence="5">Threonine synthase N-terminal domain-containing protein</fullName>
    </recommendedName>
</protein>
<dbReference type="Pfam" id="PF24857">
    <property type="entry name" value="THR4_C"/>
    <property type="match status" value="1"/>
</dbReference>
<comment type="similarity">
    <text evidence="2">Belongs to the threonine synthase family.</text>
</comment>
<gene>
    <name evidence="6" type="ORF">METZ01_LOCUS14142</name>
</gene>
<dbReference type="EMBL" id="UINC01000793">
    <property type="protein sequence ID" value="SUZ61288.1"/>
    <property type="molecule type" value="Genomic_DNA"/>
</dbReference>
<keyword evidence="3" id="KW-0663">Pyridoxal phosphate</keyword>
<dbReference type="CDD" id="cd01560">
    <property type="entry name" value="Thr-synth_2"/>
    <property type="match status" value="1"/>
</dbReference>
<comment type="cofactor">
    <cofactor evidence="1">
        <name>pyridoxal 5'-phosphate</name>
        <dbReference type="ChEBI" id="CHEBI:597326"/>
    </cofactor>
</comment>
<dbReference type="Gene3D" id="3.90.1380.10">
    <property type="entry name" value="Threonine synthase, N-terminal domain"/>
    <property type="match status" value="1"/>
</dbReference>
<evidence type="ECO:0000256" key="1">
    <source>
        <dbReference type="ARBA" id="ARBA00001933"/>
    </source>
</evidence>
<accession>A0A381P4Z2</accession>
<organism evidence="6">
    <name type="scientific">marine metagenome</name>
    <dbReference type="NCBI Taxonomy" id="408172"/>
    <lineage>
        <taxon>unclassified sequences</taxon>
        <taxon>metagenomes</taxon>
        <taxon>ecological metagenomes</taxon>
    </lineage>
</organism>
<dbReference type="InterPro" id="IPR036052">
    <property type="entry name" value="TrpB-like_PALP_sf"/>
</dbReference>
<evidence type="ECO:0000256" key="4">
    <source>
        <dbReference type="ARBA" id="ARBA00023239"/>
    </source>
</evidence>
<dbReference type="SUPFAM" id="SSF53686">
    <property type="entry name" value="Tryptophan synthase beta subunit-like PLP-dependent enzymes"/>
    <property type="match status" value="1"/>
</dbReference>
<sequence>MRYISTRGGMDPVTFRDAVIIGQAPDGGLLLPEVLPDLSSDMEGWRELAFEDLAFEVLRVFADDIDDAVLRKILKDAFETFASEDTIPLVQVNGLNVLELFHGPTLAFKDVALQVLGGLFEHIWGGQSASLNILGATSGDTGSAAIASVRGRPNIDIFVLFPDGRTSLMQELQMTTVLDDNVHCLGIEGTFDDCQGLMKNIFSDLAFKEEYRLGAVNSVNWARVVTQVVYYIYAALRFNEPVSFSVPTGNFGNVFAGYLARSMGAPIDRLVLATNENDILARFFETGVYARGVVQHTLSPSMDIQVASNFERFLYLYFNRDSERLVEFLKTFSEQGSAKVDYVDSVDPLFLATSVGEKETVETIKSTYAAYDYVLDPHSAVGVAAASRFELTSPVISLATAHPAKFPDAVNEAIGKDVATHPKLERLISQATRKRVLAADEKLVKNYLAENAR</sequence>
<evidence type="ECO:0000313" key="6">
    <source>
        <dbReference type="EMBL" id="SUZ61288.1"/>
    </source>
</evidence>